<organism evidence="2 3">
    <name type="scientific">Striga hermonthica</name>
    <name type="common">Purple witchweed</name>
    <name type="synonym">Buchnera hermonthica</name>
    <dbReference type="NCBI Taxonomy" id="68872"/>
    <lineage>
        <taxon>Eukaryota</taxon>
        <taxon>Viridiplantae</taxon>
        <taxon>Streptophyta</taxon>
        <taxon>Embryophyta</taxon>
        <taxon>Tracheophyta</taxon>
        <taxon>Spermatophyta</taxon>
        <taxon>Magnoliopsida</taxon>
        <taxon>eudicotyledons</taxon>
        <taxon>Gunneridae</taxon>
        <taxon>Pentapetalae</taxon>
        <taxon>asterids</taxon>
        <taxon>lamiids</taxon>
        <taxon>Lamiales</taxon>
        <taxon>Orobanchaceae</taxon>
        <taxon>Buchnereae</taxon>
        <taxon>Striga</taxon>
    </lineage>
</organism>
<name>A0A9N7N5R1_STRHE</name>
<evidence type="ECO:0000313" key="2">
    <source>
        <dbReference type="EMBL" id="CAA0823264.1"/>
    </source>
</evidence>
<dbReference type="AlphaFoldDB" id="A0A9N7N5R1"/>
<evidence type="ECO:0000313" key="3">
    <source>
        <dbReference type="Proteomes" id="UP001153555"/>
    </source>
</evidence>
<accession>A0A9N7N5R1</accession>
<dbReference type="InterPro" id="IPR026960">
    <property type="entry name" value="RVT-Znf"/>
</dbReference>
<protein>
    <submittedName>
        <fullName evidence="2">Ribonuclease H-like superfamily protein</fullName>
    </submittedName>
</protein>
<dbReference type="Proteomes" id="UP001153555">
    <property type="component" value="Unassembled WGS sequence"/>
</dbReference>
<comment type="caution">
    <text evidence="2">The sequence shown here is derived from an EMBL/GenBank/DDBJ whole genome shotgun (WGS) entry which is preliminary data.</text>
</comment>
<evidence type="ECO:0000259" key="1">
    <source>
        <dbReference type="Pfam" id="PF13966"/>
    </source>
</evidence>
<dbReference type="OrthoDB" id="913477at2759"/>
<dbReference type="Pfam" id="PF13966">
    <property type="entry name" value="zf-RVT"/>
    <property type="match status" value="1"/>
</dbReference>
<sequence length="275" mass="31468">MQFSARDVGAAMREQRLGAVVPVEIVGFWWGKTENGTGRIHWATWGALAKHRWEGGLGSRDIGDFNEALILKHIWRVLTKPNCLMSQVLRGAMQQITKVSDLFAVDRLSWNTELVMQLFSPSVASQILKLHIGQRGHPDKLIWQTHKKGIFSVKEAYKAIRDKRKSVAGEVVTSTNSNLHRRGAIVDLMCCWCGETEENLEHMLFLCPRAKLVWKLACIWWQKMPSDNMCFRDWWEDLCNLSDSAANKDSISLHIPPMVVVENKEILDIQQRAYV</sequence>
<feature type="domain" description="Reverse transcriptase zinc-binding" evidence="1">
    <location>
        <begin position="174"/>
        <end position="214"/>
    </location>
</feature>
<reference evidence="2" key="1">
    <citation type="submission" date="2019-12" db="EMBL/GenBank/DDBJ databases">
        <authorList>
            <person name="Scholes J."/>
        </authorList>
    </citation>
    <scope>NUCLEOTIDE SEQUENCE</scope>
</reference>
<keyword evidence="3" id="KW-1185">Reference proteome</keyword>
<proteinExistence type="predicted"/>
<gene>
    <name evidence="2" type="ORF">SHERM_20430</name>
</gene>
<dbReference type="PANTHER" id="PTHR33116">
    <property type="entry name" value="REVERSE TRANSCRIPTASE ZINC-BINDING DOMAIN-CONTAINING PROTEIN-RELATED-RELATED"/>
    <property type="match status" value="1"/>
</dbReference>
<dbReference type="PANTHER" id="PTHR33116:SF86">
    <property type="entry name" value="REVERSE TRANSCRIPTASE DOMAIN-CONTAINING PROTEIN"/>
    <property type="match status" value="1"/>
</dbReference>
<dbReference type="EMBL" id="CACSLK010024540">
    <property type="protein sequence ID" value="CAA0823264.1"/>
    <property type="molecule type" value="Genomic_DNA"/>
</dbReference>